<dbReference type="InterPro" id="IPR051450">
    <property type="entry name" value="Gfo/Idh/MocA_Oxidoreductases"/>
</dbReference>
<dbReference type="InterPro" id="IPR000683">
    <property type="entry name" value="Gfo/Idh/MocA-like_OxRdtase_N"/>
</dbReference>
<evidence type="ECO:0000259" key="2">
    <source>
        <dbReference type="Pfam" id="PF22725"/>
    </source>
</evidence>
<dbReference type="SUPFAM" id="SSF55347">
    <property type="entry name" value="Glyceraldehyde-3-phosphate dehydrogenase-like, C-terminal domain"/>
    <property type="match status" value="1"/>
</dbReference>
<accession>A0ABS2QX28</accession>
<name>A0ABS2QX28_9BACI</name>
<protein>
    <submittedName>
        <fullName evidence="3">Dehydrogenase</fullName>
    </submittedName>
</protein>
<dbReference type="PRINTS" id="PR01775">
    <property type="entry name" value="GLFROXRDTASE"/>
</dbReference>
<dbReference type="Proteomes" id="UP000809829">
    <property type="component" value="Unassembled WGS sequence"/>
</dbReference>
<sequence>MCKVKVAIIGCGAISRFRHIPEYIQNKNVEIIAYCDTTIERAEAYALEYGGRFYKDYKEMIDSEPSLQAVSVCTPNSTHAEMTIYALNRGIHVLCEKPMAATVKEAQQMIEAAKSNNRILMIGHNQRLMAPHVKVKELLVNGNLGKVLTFRTTFGHPGPETWSVDGKESWFFRKEEAVMGALGDLGVHKVDLIRWLLEEEIIEVSAMIDTLDKTFSNVEDHANCLYKTESGVTGTMVASWIFKKGEDNSTILYCENGTIEVGTHQEYQVIVRLINGEIQKYQVGAIATNDKGGQRDSRVIEEFIKSILNNMSPLITGEEGMKSLNVILHSIKAANEKRTVSILSPSNVTSK</sequence>
<dbReference type="PANTHER" id="PTHR43377">
    <property type="entry name" value="BILIVERDIN REDUCTASE A"/>
    <property type="match status" value="1"/>
</dbReference>
<organism evidence="3 4">
    <name type="scientific">Priestia iocasae</name>
    <dbReference type="NCBI Taxonomy" id="2291674"/>
    <lineage>
        <taxon>Bacteria</taxon>
        <taxon>Bacillati</taxon>
        <taxon>Bacillota</taxon>
        <taxon>Bacilli</taxon>
        <taxon>Bacillales</taxon>
        <taxon>Bacillaceae</taxon>
        <taxon>Priestia</taxon>
    </lineage>
</organism>
<comment type="caution">
    <text evidence="3">The sequence shown here is derived from an EMBL/GenBank/DDBJ whole genome shotgun (WGS) entry which is preliminary data.</text>
</comment>
<feature type="domain" description="Gfo/Idh/MocA-like oxidoreductase N-terminal" evidence="1">
    <location>
        <begin position="4"/>
        <end position="124"/>
    </location>
</feature>
<dbReference type="Pfam" id="PF22725">
    <property type="entry name" value="GFO_IDH_MocA_C3"/>
    <property type="match status" value="1"/>
</dbReference>
<dbReference type="Gene3D" id="3.40.50.720">
    <property type="entry name" value="NAD(P)-binding Rossmann-like Domain"/>
    <property type="match status" value="1"/>
</dbReference>
<dbReference type="Gene3D" id="3.30.360.10">
    <property type="entry name" value="Dihydrodipicolinate Reductase, domain 2"/>
    <property type="match status" value="1"/>
</dbReference>
<dbReference type="InterPro" id="IPR036291">
    <property type="entry name" value="NAD(P)-bd_dom_sf"/>
</dbReference>
<dbReference type="Pfam" id="PF01408">
    <property type="entry name" value="GFO_IDH_MocA"/>
    <property type="match status" value="1"/>
</dbReference>
<dbReference type="EMBL" id="JAFBFC010000004">
    <property type="protein sequence ID" value="MBM7703552.1"/>
    <property type="molecule type" value="Genomic_DNA"/>
</dbReference>
<feature type="domain" description="GFO/IDH/MocA-like oxidoreductase" evidence="2">
    <location>
        <begin position="133"/>
        <end position="260"/>
    </location>
</feature>
<evidence type="ECO:0000259" key="1">
    <source>
        <dbReference type="Pfam" id="PF01408"/>
    </source>
</evidence>
<keyword evidence="4" id="KW-1185">Reference proteome</keyword>
<dbReference type="PANTHER" id="PTHR43377:SF1">
    <property type="entry name" value="BILIVERDIN REDUCTASE A"/>
    <property type="match status" value="1"/>
</dbReference>
<evidence type="ECO:0000313" key="4">
    <source>
        <dbReference type="Proteomes" id="UP000809829"/>
    </source>
</evidence>
<dbReference type="RefSeq" id="WP_205187519.1">
    <property type="nucleotide sequence ID" value="NZ_JAFBFC010000004.1"/>
</dbReference>
<gene>
    <name evidence="3" type="ORF">JOC83_002401</name>
</gene>
<dbReference type="InterPro" id="IPR008354">
    <property type="entry name" value="Glc-Fru_OxRdtase_bac"/>
</dbReference>
<evidence type="ECO:0000313" key="3">
    <source>
        <dbReference type="EMBL" id="MBM7703552.1"/>
    </source>
</evidence>
<proteinExistence type="predicted"/>
<dbReference type="SUPFAM" id="SSF51735">
    <property type="entry name" value="NAD(P)-binding Rossmann-fold domains"/>
    <property type="match status" value="1"/>
</dbReference>
<dbReference type="InterPro" id="IPR055170">
    <property type="entry name" value="GFO_IDH_MocA-like_dom"/>
</dbReference>
<reference evidence="3 4" key="1">
    <citation type="submission" date="2021-01" db="EMBL/GenBank/DDBJ databases">
        <title>Genomic Encyclopedia of Type Strains, Phase IV (KMG-IV): sequencing the most valuable type-strain genomes for metagenomic binning, comparative biology and taxonomic classification.</title>
        <authorList>
            <person name="Goeker M."/>
        </authorList>
    </citation>
    <scope>NUCLEOTIDE SEQUENCE [LARGE SCALE GENOMIC DNA]</scope>
    <source>
        <strain evidence="3 4">DSM 104297</strain>
    </source>
</reference>